<dbReference type="STRING" id="1147741.A0A0R3RI00"/>
<evidence type="ECO:0000256" key="7">
    <source>
        <dbReference type="ARBA" id="ARBA00034695"/>
    </source>
</evidence>
<keyword evidence="5" id="KW-0508">mRNA splicing</keyword>
<dbReference type="InterPro" id="IPR002999">
    <property type="entry name" value="Tudor"/>
</dbReference>
<comment type="subcellular location">
    <subcellularLocation>
        <location evidence="1">Cytoplasm</location>
        <location evidence="1">Myofibril</location>
        <location evidence="1">Sarcomere</location>
        <location evidence="1">Z line</location>
    </subcellularLocation>
    <subcellularLocation>
        <location evidence="2">Nucleus</location>
        <location evidence="2">Cajal body</location>
    </subcellularLocation>
    <subcellularLocation>
        <location evidence="7">Nucleus</location>
        <location evidence="7">Gem</location>
    </subcellularLocation>
</comment>
<evidence type="ECO:0000256" key="3">
    <source>
        <dbReference type="ARBA" id="ARBA00005371"/>
    </source>
</evidence>
<dbReference type="Pfam" id="PF20635">
    <property type="entry name" value="SMN_YG-box"/>
    <property type="match status" value="1"/>
</dbReference>
<feature type="domain" description="Tudor" evidence="8">
    <location>
        <begin position="96"/>
        <end position="156"/>
    </location>
</feature>
<dbReference type="Pfam" id="PF06003">
    <property type="entry name" value="SMN_Tudor"/>
    <property type="match status" value="1"/>
</dbReference>
<dbReference type="InterPro" id="IPR047313">
    <property type="entry name" value="SMN_C"/>
</dbReference>
<dbReference type="GO" id="GO:0030018">
    <property type="term" value="C:Z disc"/>
    <property type="evidence" value="ECO:0007669"/>
    <property type="project" value="UniProtKB-SubCell"/>
</dbReference>
<dbReference type="Proteomes" id="UP000050640">
    <property type="component" value="Unplaced"/>
</dbReference>
<dbReference type="PROSITE" id="PS50304">
    <property type="entry name" value="TUDOR"/>
    <property type="match status" value="1"/>
</dbReference>
<evidence type="ECO:0000313" key="10">
    <source>
        <dbReference type="WBParaSite" id="EEL_0000110501-mRNA-1"/>
    </source>
</evidence>
<dbReference type="InterPro" id="IPR010304">
    <property type="entry name" value="SMN_Tudor"/>
</dbReference>
<protein>
    <submittedName>
        <fullName evidence="10">Tudor domain-containing protein</fullName>
    </submittedName>
</protein>
<dbReference type="GO" id="GO:0097504">
    <property type="term" value="C:Gemini of Cajal bodies"/>
    <property type="evidence" value="ECO:0007669"/>
    <property type="project" value="UniProtKB-SubCell"/>
</dbReference>
<keyword evidence="6" id="KW-0539">Nucleus</keyword>
<evidence type="ECO:0000256" key="6">
    <source>
        <dbReference type="ARBA" id="ARBA00023242"/>
    </source>
</evidence>
<dbReference type="GO" id="GO:0003723">
    <property type="term" value="F:RNA binding"/>
    <property type="evidence" value="ECO:0007669"/>
    <property type="project" value="InterPro"/>
</dbReference>
<dbReference type="GO" id="GO:0015030">
    <property type="term" value="C:Cajal body"/>
    <property type="evidence" value="ECO:0007669"/>
    <property type="project" value="UniProtKB-SubCell"/>
</dbReference>
<dbReference type="GO" id="GO:0008380">
    <property type="term" value="P:RNA splicing"/>
    <property type="evidence" value="ECO:0007669"/>
    <property type="project" value="UniProtKB-KW"/>
</dbReference>
<keyword evidence="9" id="KW-1185">Reference proteome</keyword>
<dbReference type="Gene3D" id="2.30.30.140">
    <property type="match status" value="1"/>
</dbReference>
<dbReference type="CDD" id="cd22852">
    <property type="entry name" value="SMN_C"/>
    <property type="match status" value="1"/>
</dbReference>
<sequence>MMLFVSNFSERLLLIRKVFIAWIAGFRMGFDDPNEESVVYRKADLDEDTESEDVWDDSALIKMYDEMVNRTYDSLGAQSTSTTKKKKKSRKTSKIKWHVGDHCMAPYYNDQLWYPAVVKKLDLDDGKCDVLYDVYDELARVSIADLTKRLRMRPSVPRMGKRQGWLSFSHFSTRPTNYGNGQQQQQSQKCHKYKTKRYHPDYINVMQMERGNKRRKKDHQTFAIFSNNAIFERNVAFHPSRTVYVMRMLDNLRHQKPVDIDEEGISEGNTIQETFDTEEKVAQINHTQTATKHRNCAQSSSVDQHNSIPSLVPPPPIAFTSLPPPDDDEALASMLMSWYMTGYHTGYYQVKLPFLLLLSPSYQQLFS</sequence>
<dbReference type="PANTHER" id="PTHR39267">
    <property type="entry name" value="SURVIVAL MOTOR NEURON-LIKE PROTEIN 1"/>
    <property type="match status" value="1"/>
</dbReference>
<evidence type="ECO:0000256" key="4">
    <source>
        <dbReference type="ARBA" id="ARBA00022664"/>
    </source>
</evidence>
<evidence type="ECO:0000256" key="1">
    <source>
        <dbReference type="ARBA" id="ARBA00004216"/>
    </source>
</evidence>
<dbReference type="Gene3D" id="3.40.190.10">
    <property type="entry name" value="Periplasmic binding protein-like II"/>
    <property type="match status" value="1"/>
</dbReference>
<dbReference type="AlphaFoldDB" id="A0A0R3RI00"/>
<comment type="similarity">
    <text evidence="3">Belongs to the SMN family.</text>
</comment>
<evidence type="ECO:0000313" key="9">
    <source>
        <dbReference type="Proteomes" id="UP000050640"/>
    </source>
</evidence>
<proteinExistence type="inferred from homology"/>
<evidence type="ECO:0000259" key="8">
    <source>
        <dbReference type="PROSITE" id="PS50304"/>
    </source>
</evidence>
<organism evidence="9 10">
    <name type="scientific">Elaeophora elaphi</name>
    <dbReference type="NCBI Taxonomy" id="1147741"/>
    <lineage>
        <taxon>Eukaryota</taxon>
        <taxon>Metazoa</taxon>
        <taxon>Ecdysozoa</taxon>
        <taxon>Nematoda</taxon>
        <taxon>Chromadorea</taxon>
        <taxon>Rhabditida</taxon>
        <taxon>Spirurina</taxon>
        <taxon>Spiruromorpha</taxon>
        <taxon>Filarioidea</taxon>
        <taxon>Onchocercidae</taxon>
        <taxon>Elaeophora</taxon>
    </lineage>
</organism>
<dbReference type="WBParaSite" id="EEL_0000110501-mRNA-1">
    <property type="protein sequence ID" value="EEL_0000110501-mRNA-1"/>
    <property type="gene ID" value="EEL_0000110501"/>
</dbReference>
<reference evidence="10" key="1">
    <citation type="submission" date="2017-02" db="UniProtKB">
        <authorList>
            <consortium name="WormBaseParasite"/>
        </authorList>
    </citation>
    <scope>IDENTIFICATION</scope>
</reference>
<dbReference type="InterPro" id="IPR040424">
    <property type="entry name" value="Smn1"/>
</dbReference>
<dbReference type="CDD" id="cd21182">
    <property type="entry name" value="Tudor_SMN_SPF30-like"/>
    <property type="match status" value="1"/>
</dbReference>
<name>A0A0R3RI00_9BILA</name>
<evidence type="ECO:0000256" key="2">
    <source>
        <dbReference type="ARBA" id="ARBA00004408"/>
    </source>
</evidence>
<dbReference type="SUPFAM" id="SSF63748">
    <property type="entry name" value="Tudor/PWWP/MBT"/>
    <property type="match status" value="1"/>
</dbReference>
<dbReference type="PANTHER" id="PTHR39267:SF1">
    <property type="entry name" value="SURVIVAL MOTOR NEURON PROTEIN"/>
    <property type="match status" value="1"/>
</dbReference>
<keyword evidence="4" id="KW-0507">mRNA processing</keyword>
<dbReference type="InterPro" id="IPR049481">
    <property type="entry name" value="SMN_G2-BD"/>
</dbReference>
<accession>A0A0R3RI00</accession>
<dbReference type="GO" id="GO:0006397">
    <property type="term" value="P:mRNA processing"/>
    <property type="evidence" value="ECO:0007669"/>
    <property type="project" value="UniProtKB-KW"/>
</dbReference>
<evidence type="ECO:0000256" key="5">
    <source>
        <dbReference type="ARBA" id="ARBA00023187"/>
    </source>
</evidence>
<dbReference type="Pfam" id="PF20636">
    <property type="entry name" value="SMN_G2-BD"/>
    <property type="match status" value="1"/>
</dbReference>